<accession>A0ABW3ATX5</accession>
<keyword evidence="2" id="KW-1185">Reference proteome</keyword>
<evidence type="ECO:0000313" key="2">
    <source>
        <dbReference type="Proteomes" id="UP001597010"/>
    </source>
</evidence>
<name>A0ABW3ATX5_9SPHI</name>
<reference evidence="2" key="1">
    <citation type="journal article" date="2019" name="Int. J. Syst. Evol. Microbiol.">
        <title>The Global Catalogue of Microorganisms (GCM) 10K type strain sequencing project: providing services to taxonomists for standard genome sequencing and annotation.</title>
        <authorList>
            <consortium name="The Broad Institute Genomics Platform"/>
            <consortium name="The Broad Institute Genome Sequencing Center for Infectious Disease"/>
            <person name="Wu L."/>
            <person name="Ma J."/>
        </authorList>
    </citation>
    <scope>NUCLEOTIDE SEQUENCE [LARGE SCALE GENOMIC DNA]</scope>
    <source>
        <strain evidence="2">CCUG 61484</strain>
    </source>
</reference>
<evidence type="ECO:0000313" key="1">
    <source>
        <dbReference type="EMBL" id="MFD0794493.1"/>
    </source>
</evidence>
<dbReference type="Proteomes" id="UP001597010">
    <property type="component" value="Unassembled WGS sequence"/>
</dbReference>
<dbReference type="RefSeq" id="WP_377115879.1">
    <property type="nucleotide sequence ID" value="NZ_JBHTHZ010000011.1"/>
</dbReference>
<comment type="caution">
    <text evidence="1">The sequence shown here is derived from an EMBL/GenBank/DDBJ whole genome shotgun (WGS) entry which is preliminary data.</text>
</comment>
<evidence type="ECO:0008006" key="3">
    <source>
        <dbReference type="Google" id="ProtNLM"/>
    </source>
</evidence>
<gene>
    <name evidence="1" type="ORF">ACFQZX_12775</name>
</gene>
<proteinExistence type="predicted"/>
<protein>
    <recommendedName>
        <fullName evidence="3">Tubby C 2</fullName>
    </recommendedName>
</protein>
<dbReference type="EMBL" id="JBHTHZ010000011">
    <property type="protein sequence ID" value="MFD0794493.1"/>
    <property type="molecule type" value="Genomic_DNA"/>
</dbReference>
<organism evidence="1 2">
    <name type="scientific">Mucilaginibacter litoreus</name>
    <dbReference type="NCBI Taxonomy" id="1048221"/>
    <lineage>
        <taxon>Bacteria</taxon>
        <taxon>Pseudomonadati</taxon>
        <taxon>Bacteroidota</taxon>
        <taxon>Sphingobacteriia</taxon>
        <taxon>Sphingobacteriales</taxon>
        <taxon>Sphingobacteriaceae</taxon>
        <taxon>Mucilaginibacter</taxon>
    </lineage>
</organism>
<sequence length="178" mass="20724">MNDLRDFNNARTSEMFIMRHNWWKPYYELTDGQFLYGRLSYNGVFKRYAIIESVEGTFTIKRKSLIGRNMLLNKGEEETIGEMIPSIWKRDVGIQMNNGFEANYLFKKLFSRAYTLTSNSYGDLLEIKQVPFGIKKPFAITFKNETYNTFKFDVPLLTMIGVHFMLYRQAQAAAAGAS</sequence>